<dbReference type="SUPFAM" id="SSF52540">
    <property type="entry name" value="P-loop containing nucleoside triphosphate hydrolases"/>
    <property type="match status" value="1"/>
</dbReference>
<dbReference type="InterPro" id="IPR006001">
    <property type="entry name" value="Therm_gnt_kin"/>
</dbReference>
<dbReference type="STRING" id="1514904.SU32_05765"/>
<keyword evidence="4 10" id="KW-0808">Transferase</keyword>
<accession>A0A0N0VM17</accession>
<dbReference type="PATRIC" id="fig|1514904.3.peg.3178"/>
<dbReference type="RefSeq" id="WP_053998400.1">
    <property type="nucleotide sequence ID" value="NZ_JXMU01000007.1"/>
</dbReference>
<name>A0A0N0VM17_9HYPH</name>
<keyword evidence="12" id="KW-1185">Reference proteome</keyword>
<dbReference type="InterPro" id="IPR027417">
    <property type="entry name" value="P-loop_NTPase"/>
</dbReference>
<dbReference type="GO" id="GO:0005524">
    <property type="term" value="F:ATP binding"/>
    <property type="evidence" value="ECO:0007669"/>
    <property type="project" value="UniProtKB-KW"/>
</dbReference>
<dbReference type="Gene3D" id="3.40.50.300">
    <property type="entry name" value="P-loop containing nucleotide triphosphate hydrolases"/>
    <property type="match status" value="1"/>
</dbReference>
<comment type="similarity">
    <text evidence="2 10">Belongs to the gluconokinase GntK/GntV family.</text>
</comment>
<dbReference type="Proteomes" id="UP000038011">
    <property type="component" value="Unassembled WGS sequence"/>
</dbReference>
<evidence type="ECO:0000256" key="4">
    <source>
        <dbReference type="ARBA" id="ARBA00022679"/>
    </source>
</evidence>
<dbReference type="EC" id="2.7.1.12" evidence="3 10"/>
<evidence type="ECO:0000313" key="12">
    <source>
        <dbReference type="Proteomes" id="UP000038011"/>
    </source>
</evidence>
<dbReference type="Pfam" id="PF13238">
    <property type="entry name" value="AAA_18"/>
    <property type="match status" value="1"/>
</dbReference>
<keyword evidence="6 10" id="KW-0418">Kinase</keyword>
<keyword evidence="5 10" id="KW-0547">Nucleotide-binding</keyword>
<dbReference type="AlphaFoldDB" id="A0A0N0VM17"/>
<keyword evidence="7 10" id="KW-0067">ATP-binding</keyword>
<evidence type="ECO:0000256" key="7">
    <source>
        <dbReference type="ARBA" id="ARBA00022840"/>
    </source>
</evidence>
<dbReference type="GO" id="GO:0046316">
    <property type="term" value="F:gluconokinase activity"/>
    <property type="evidence" value="ECO:0007669"/>
    <property type="project" value="UniProtKB-EC"/>
</dbReference>
<reference evidence="11 12" key="1">
    <citation type="submission" date="2015-01" db="EMBL/GenBank/DDBJ databases">
        <title>Ahrensia donghaiensis sp. nov., a novel dimethylsulphoniopropionate-cleavage bacterium isolated from seawater and emended descriptions of the genus Ahrensia and Ahrensia kielensis.</title>
        <authorList>
            <person name="Liu J."/>
        </authorList>
    </citation>
    <scope>NUCLEOTIDE SEQUENCE [LARGE SCALE GENOMIC DNA]</scope>
    <source>
        <strain evidence="11 12">LZD062</strain>
    </source>
</reference>
<evidence type="ECO:0000256" key="6">
    <source>
        <dbReference type="ARBA" id="ARBA00022777"/>
    </source>
</evidence>
<evidence type="ECO:0000313" key="11">
    <source>
        <dbReference type="EMBL" id="KPB01874.1"/>
    </source>
</evidence>
<dbReference type="NCBIfam" id="TIGR01313">
    <property type="entry name" value="therm_gnt_kin"/>
    <property type="match status" value="1"/>
</dbReference>
<evidence type="ECO:0000256" key="9">
    <source>
        <dbReference type="ARBA" id="ARBA00048090"/>
    </source>
</evidence>
<evidence type="ECO:0000256" key="5">
    <source>
        <dbReference type="ARBA" id="ARBA00022741"/>
    </source>
</evidence>
<evidence type="ECO:0000256" key="10">
    <source>
        <dbReference type="RuleBase" id="RU363066"/>
    </source>
</evidence>
<comment type="pathway">
    <text evidence="1">Carbohydrate acid metabolism.</text>
</comment>
<organism evidence="11 12">
    <name type="scientific">Ahrensia marina</name>
    <dbReference type="NCBI Taxonomy" id="1514904"/>
    <lineage>
        <taxon>Bacteria</taxon>
        <taxon>Pseudomonadati</taxon>
        <taxon>Pseudomonadota</taxon>
        <taxon>Alphaproteobacteria</taxon>
        <taxon>Hyphomicrobiales</taxon>
        <taxon>Ahrensiaceae</taxon>
        <taxon>Ahrensia</taxon>
    </lineage>
</organism>
<dbReference type="GO" id="GO:0019521">
    <property type="term" value="P:D-gluconate metabolic process"/>
    <property type="evidence" value="ECO:0007669"/>
    <property type="project" value="UniProtKB-KW"/>
</dbReference>
<evidence type="ECO:0000256" key="3">
    <source>
        <dbReference type="ARBA" id="ARBA00012054"/>
    </source>
</evidence>
<dbReference type="FunFam" id="3.40.50.300:FF:000522">
    <property type="entry name" value="Gluconokinase"/>
    <property type="match status" value="1"/>
</dbReference>
<dbReference type="CDD" id="cd02021">
    <property type="entry name" value="GntK"/>
    <property type="match status" value="1"/>
</dbReference>
<dbReference type="PANTHER" id="PTHR43442">
    <property type="entry name" value="GLUCONOKINASE-RELATED"/>
    <property type="match status" value="1"/>
</dbReference>
<comment type="catalytic activity">
    <reaction evidence="9 10">
        <text>D-gluconate + ATP = 6-phospho-D-gluconate + ADP + H(+)</text>
        <dbReference type="Rhea" id="RHEA:19433"/>
        <dbReference type="ChEBI" id="CHEBI:15378"/>
        <dbReference type="ChEBI" id="CHEBI:18391"/>
        <dbReference type="ChEBI" id="CHEBI:30616"/>
        <dbReference type="ChEBI" id="CHEBI:58759"/>
        <dbReference type="ChEBI" id="CHEBI:456216"/>
        <dbReference type="EC" id="2.7.1.12"/>
    </reaction>
</comment>
<keyword evidence="8" id="KW-0311">Gluconate utilization</keyword>
<dbReference type="PANTHER" id="PTHR43442:SF3">
    <property type="entry name" value="GLUCONOKINASE-RELATED"/>
    <property type="match status" value="1"/>
</dbReference>
<sequence>MNALTTSPSIIIMGVCGAGKSAIGTALAKSLNYAFVEADDFHSPSNREKMMNGIALTDDDRLPWLDSIAQAALGLRRNGNVPVIACSALKRSYRRILSAKLSGAFFVHLTAERSLLVERLETRQSHFVGVPLLDSQLASLEPLEDSEEGVTLDCSQSLAVITQQAITALKPFMKSA</sequence>
<dbReference type="GO" id="GO:0005737">
    <property type="term" value="C:cytoplasm"/>
    <property type="evidence" value="ECO:0007669"/>
    <property type="project" value="TreeGrafter"/>
</dbReference>
<comment type="caution">
    <text evidence="11">The sequence shown here is derived from an EMBL/GenBank/DDBJ whole genome shotgun (WGS) entry which is preliminary data.</text>
</comment>
<dbReference type="EMBL" id="JXMU01000007">
    <property type="protein sequence ID" value="KPB01874.1"/>
    <property type="molecule type" value="Genomic_DNA"/>
</dbReference>
<evidence type="ECO:0000256" key="1">
    <source>
        <dbReference type="ARBA" id="ARBA00004761"/>
    </source>
</evidence>
<proteinExistence type="inferred from homology"/>
<evidence type="ECO:0000256" key="2">
    <source>
        <dbReference type="ARBA" id="ARBA00008420"/>
    </source>
</evidence>
<protein>
    <recommendedName>
        <fullName evidence="3 10">Gluconokinase</fullName>
        <ecNumber evidence="3 10">2.7.1.12</ecNumber>
    </recommendedName>
</protein>
<evidence type="ECO:0000256" key="8">
    <source>
        <dbReference type="ARBA" id="ARBA00023064"/>
    </source>
</evidence>
<gene>
    <name evidence="11" type="ORF">SU32_05765</name>
</gene>